<dbReference type="PROSITE" id="PS50966">
    <property type="entry name" value="ZF_SWIM"/>
    <property type="match status" value="1"/>
</dbReference>
<dbReference type="EMBL" id="AUXT01000070">
    <property type="protein sequence ID" value="KZN54310.1"/>
    <property type="molecule type" value="Genomic_DNA"/>
</dbReference>
<evidence type="ECO:0000256" key="1">
    <source>
        <dbReference type="PROSITE-ProRule" id="PRU00325"/>
    </source>
</evidence>
<dbReference type="Proteomes" id="UP000076587">
    <property type="component" value="Unassembled WGS sequence"/>
</dbReference>
<sequence>MIAFYIKFSETNMSPKTPIKIAFTEYDIKQLCDDEKIFLKGNALANKGAVKKLSLKDDAVHAIVCGSDDYEIELDPEALNWWACNCPAARYQSMCKHIVATSLTLLTSEGGKNVVDADSEREHIKKYLNETQGAKNPDVLMQMYLDLLAKDDVNWQEALNKAMLSKSCVSYKDVKSVITRALPLKDIWEWREVDHYFLNAERQLDKVWSSLNALDVKAQWKLLWYILERLNKVLLRIDDSNGARFGIEGGLYQNMPKVFAKLPWSEAEKAEWLFNNLADPQFDVFPSIESYFSDEIQSNTVFLTKCQQYIEQPKNKQDGWRQHVVVDVLLSLANSWQDKINIKLKVAVTSRDYLEIAELCLDNNHDLDAEHWLEKARKVDDSRDSVACDRLAIKIKLHHGELQGAWKLANQVFSARPSFYEYEALVVFKKQHNIDDDGFVSRVEQEFIAATKLNKQYGRLAFDNLLAFYIAQQDLKPACQLIESYNANDDLKIKLANALINSSSTQSLNLYEQVVKEKINWTNNDAYQEVIKLLLSLEKKLPSKAQAQFYQFIGDLAHNNKRKRNMFALFNQHFEQAVREYKQLRF</sequence>
<name>A0A167G8E0_9GAMM</name>
<dbReference type="GO" id="GO:0008270">
    <property type="term" value="F:zinc ion binding"/>
    <property type="evidence" value="ECO:0007669"/>
    <property type="project" value="UniProtKB-KW"/>
</dbReference>
<protein>
    <recommendedName>
        <fullName evidence="2">SWIM-type domain-containing protein</fullName>
    </recommendedName>
</protein>
<dbReference type="PATRIC" id="fig|1365253.3.peg.1081"/>
<reference evidence="3 4" key="1">
    <citation type="submission" date="2013-07" db="EMBL/GenBank/DDBJ databases">
        <title>Comparative Genomic and Metabolomic Analysis of Twelve Strains of Pseudoalteromonas luteoviolacea.</title>
        <authorList>
            <person name="Vynne N.G."/>
            <person name="Mansson M."/>
            <person name="Gram L."/>
        </authorList>
    </citation>
    <scope>NUCLEOTIDE SEQUENCE [LARGE SCALE GENOMIC DNA]</scope>
    <source>
        <strain evidence="3 4">NCIMB 1942</strain>
    </source>
</reference>
<evidence type="ECO:0000313" key="3">
    <source>
        <dbReference type="EMBL" id="KZN54310.1"/>
    </source>
</evidence>
<dbReference type="AlphaFoldDB" id="A0A167G8E0"/>
<dbReference type="InterPro" id="IPR007527">
    <property type="entry name" value="Znf_SWIM"/>
</dbReference>
<comment type="caution">
    <text evidence="3">The sequence shown here is derived from an EMBL/GenBank/DDBJ whole genome shotgun (WGS) entry which is preliminary data.</text>
</comment>
<feature type="domain" description="SWIM-type" evidence="2">
    <location>
        <begin position="70"/>
        <end position="106"/>
    </location>
</feature>
<evidence type="ECO:0000259" key="2">
    <source>
        <dbReference type="PROSITE" id="PS50966"/>
    </source>
</evidence>
<evidence type="ECO:0000313" key="4">
    <source>
        <dbReference type="Proteomes" id="UP000076587"/>
    </source>
</evidence>
<keyword evidence="1" id="KW-0479">Metal-binding</keyword>
<organism evidence="3 4">
    <name type="scientific">Pseudoalteromonas luteoviolacea NCIMB 1942</name>
    <dbReference type="NCBI Taxonomy" id="1365253"/>
    <lineage>
        <taxon>Bacteria</taxon>
        <taxon>Pseudomonadati</taxon>
        <taxon>Pseudomonadota</taxon>
        <taxon>Gammaproteobacteria</taxon>
        <taxon>Alteromonadales</taxon>
        <taxon>Pseudoalteromonadaceae</taxon>
        <taxon>Pseudoalteromonas</taxon>
    </lineage>
</organism>
<gene>
    <name evidence="3" type="ORF">N482_24570</name>
</gene>
<proteinExistence type="predicted"/>
<accession>A0A167G8E0</accession>
<keyword evidence="1" id="KW-0863">Zinc-finger</keyword>
<keyword evidence="1" id="KW-0862">Zinc</keyword>